<evidence type="ECO:0000313" key="1">
    <source>
        <dbReference type="EMBL" id="AAR38301.1"/>
    </source>
</evidence>
<organism evidence="1">
    <name type="scientific">uncultured marine bacterium 581</name>
    <dbReference type="NCBI Taxonomy" id="257401"/>
    <lineage>
        <taxon>Bacteria</taxon>
        <taxon>environmental samples</taxon>
    </lineage>
</organism>
<reference evidence="1" key="2">
    <citation type="submission" date="2003-12" db="EMBL/GenBank/DDBJ databases">
        <title>Monterey Bay Coastal Ocean Microbial Observatory environmental clone sequencing.</title>
        <authorList>
            <person name="DeLong E.F."/>
        </authorList>
    </citation>
    <scope>NUCLEOTIDE SEQUENCE</scope>
</reference>
<proteinExistence type="predicted"/>
<protein>
    <submittedName>
        <fullName evidence="1">Uncharacterized protein</fullName>
    </submittedName>
</protein>
<reference evidence="1" key="1">
    <citation type="submission" date="2003-11" db="EMBL/GenBank/DDBJ databases">
        <authorList>
            <person name="Heidelberg J.F."/>
            <person name="Eisen J.A."/>
            <person name="Nelson W.C."/>
            <person name="DeLong E.F."/>
        </authorList>
    </citation>
    <scope>NUCLEOTIDE SEQUENCE</scope>
</reference>
<gene>
    <name evidence="1" type="ORF">MBMO_EBAC000-69B03.50</name>
</gene>
<accession>Q6SFC1</accession>
<dbReference type="AlphaFoldDB" id="Q6SFC1"/>
<name>Q6SFC1_9BACT</name>
<sequence length="33" mass="3960">MKVFFIVIFLVYFWVLNHQNSTEALARLSNAMR</sequence>
<dbReference type="EMBL" id="AY458648">
    <property type="protein sequence ID" value="AAR38301.1"/>
    <property type="molecule type" value="Genomic_DNA"/>
</dbReference>